<protein>
    <recommendedName>
        <fullName evidence="4">DUF559 domain-containing protein</fullName>
    </recommendedName>
</protein>
<evidence type="ECO:0000256" key="1">
    <source>
        <dbReference type="SAM" id="MobiDB-lite"/>
    </source>
</evidence>
<comment type="caution">
    <text evidence="2">The sequence shown here is derived from an EMBL/GenBank/DDBJ whole genome shotgun (WGS) entry which is preliminary data.</text>
</comment>
<proteinExistence type="predicted"/>
<sequence>MESPRPWSAAAARAAGTSRSRRRGIEHVRLAHDVRVPLTDAVDRVELLGLLASALPADAAFSHDTAAALLGAPVDLPARPQIALTPRRVLPQHGWVDVHARALTDVDVVAAGGLRVTSGAQTFLDLAARLPAAELTAVGDALMRRGHLTADHLTERLMRAGRVRGVVRARAVAPLLTPLAQSRPESLMRYWLLASDLPTPEPQVPVHDRSGRVVAHGDLGYREWRTLLEYEGRQHADAEQFDRDVDRYSLMATGDWLVLRFSRRHLRGPHVVVARTRAVLLNRGWRPGPPS</sequence>
<dbReference type="Proteomes" id="UP000470470">
    <property type="component" value="Unassembled WGS sequence"/>
</dbReference>
<accession>A0A7K3WAG4</accession>
<reference evidence="2 3" key="1">
    <citation type="submission" date="2020-02" db="EMBL/GenBank/DDBJ databases">
        <title>The whole genome sequence of CPCC 205119.</title>
        <authorList>
            <person name="Jiang Z."/>
        </authorList>
    </citation>
    <scope>NUCLEOTIDE SEQUENCE [LARGE SCALE GENOMIC DNA]</scope>
    <source>
        <strain evidence="2 3">CPCC 205119</strain>
    </source>
</reference>
<evidence type="ECO:0000313" key="2">
    <source>
        <dbReference type="EMBL" id="NEL53316.1"/>
    </source>
</evidence>
<dbReference type="RefSeq" id="WP_152730620.1">
    <property type="nucleotide sequence ID" value="NZ_JAABOZ010000002.1"/>
</dbReference>
<dbReference type="EMBL" id="JAAGWK010000009">
    <property type="protein sequence ID" value="NEL53316.1"/>
    <property type="molecule type" value="Genomic_DNA"/>
</dbReference>
<evidence type="ECO:0000313" key="3">
    <source>
        <dbReference type="Proteomes" id="UP000470470"/>
    </source>
</evidence>
<keyword evidence="3" id="KW-1185">Reference proteome</keyword>
<feature type="region of interest" description="Disordered" evidence="1">
    <location>
        <begin position="1"/>
        <end position="22"/>
    </location>
</feature>
<organism evidence="2 3">
    <name type="scientific">Goekera deserti</name>
    <dbReference type="NCBI Taxonomy" id="2497753"/>
    <lineage>
        <taxon>Bacteria</taxon>
        <taxon>Bacillati</taxon>
        <taxon>Actinomycetota</taxon>
        <taxon>Actinomycetes</taxon>
        <taxon>Geodermatophilales</taxon>
        <taxon>Geodermatophilaceae</taxon>
        <taxon>Goekera</taxon>
    </lineage>
</organism>
<gene>
    <name evidence="2" type="ORF">G1H19_04715</name>
</gene>
<dbReference type="AlphaFoldDB" id="A0A7K3WAG4"/>
<name>A0A7K3WAG4_9ACTN</name>
<evidence type="ECO:0008006" key="4">
    <source>
        <dbReference type="Google" id="ProtNLM"/>
    </source>
</evidence>
<feature type="compositionally biased region" description="Low complexity" evidence="1">
    <location>
        <begin position="1"/>
        <end position="18"/>
    </location>
</feature>